<feature type="transmembrane region" description="Helical" evidence="1">
    <location>
        <begin position="229"/>
        <end position="248"/>
    </location>
</feature>
<organism evidence="2 3">
    <name type="scientific">Streptomyces halobius</name>
    <dbReference type="NCBI Taxonomy" id="2879846"/>
    <lineage>
        <taxon>Bacteria</taxon>
        <taxon>Bacillati</taxon>
        <taxon>Actinomycetota</taxon>
        <taxon>Actinomycetes</taxon>
        <taxon>Kitasatosporales</taxon>
        <taxon>Streptomycetaceae</taxon>
        <taxon>Streptomyces</taxon>
    </lineage>
</organism>
<feature type="transmembrane region" description="Helical" evidence="1">
    <location>
        <begin position="368"/>
        <end position="393"/>
    </location>
</feature>
<evidence type="ECO:0000313" key="2">
    <source>
        <dbReference type="EMBL" id="UQA94469.1"/>
    </source>
</evidence>
<name>A0ABY4MCG1_9ACTN</name>
<reference evidence="2" key="1">
    <citation type="submission" date="2021-10" db="EMBL/GenBank/DDBJ databases">
        <title>Streptomyces nigrumlapis sp.nov.,an antimicrobial producing actinobacterium isolated from Black Gobi rocks.</title>
        <authorList>
            <person name="Wen Y."/>
            <person name="Zhang W."/>
            <person name="Liu X.G."/>
        </authorList>
    </citation>
    <scope>NUCLEOTIDE SEQUENCE</scope>
    <source>
        <strain evidence="2">ST13-2-2</strain>
    </source>
</reference>
<keyword evidence="1" id="KW-0812">Transmembrane</keyword>
<evidence type="ECO:0008006" key="4">
    <source>
        <dbReference type="Google" id="ProtNLM"/>
    </source>
</evidence>
<feature type="transmembrane region" description="Helical" evidence="1">
    <location>
        <begin position="60"/>
        <end position="85"/>
    </location>
</feature>
<gene>
    <name evidence="2" type="ORF">K9S39_23730</name>
</gene>
<evidence type="ECO:0000256" key="1">
    <source>
        <dbReference type="SAM" id="Phobius"/>
    </source>
</evidence>
<feature type="transmembrane region" description="Helical" evidence="1">
    <location>
        <begin position="467"/>
        <end position="489"/>
    </location>
</feature>
<feature type="transmembrane region" description="Helical" evidence="1">
    <location>
        <begin position="172"/>
        <end position="190"/>
    </location>
</feature>
<dbReference type="CDD" id="cd21807">
    <property type="entry name" value="ABC-2_lan_permease_MutE_EpiE-like"/>
    <property type="match status" value="1"/>
</dbReference>
<dbReference type="InterPro" id="IPR021205">
    <property type="entry name" value="Lanti_perm_SpaE/MutE/EpiE-like"/>
</dbReference>
<keyword evidence="1" id="KW-0472">Membrane</keyword>
<keyword evidence="3" id="KW-1185">Reference proteome</keyword>
<feature type="transmembrane region" description="Helical" evidence="1">
    <location>
        <begin position="106"/>
        <end position="133"/>
    </location>
</feature>
<proteinExistence type="predicted"/>
<dbReference type="EMBL" id="CP086322">
    <property type="protein sequence ID" value="UQA94469.1"/>
    <property type="molecule type" value="Genomic_DNA"/>
</dbReference>
<feature type="transmembrane region" description="Helical" evidence="1">
    <location>
        <begin position="28"/>
        <end position="48"/>
    </location>
</feature>
<feature type="transmembrane region" description="Helical" evidence="1">
    <location>
        <begin position="302"/>
        <end position="320"/>
    </location>
</feature>
<evidence type="ECO:0000313" key="3">
    <source>
        <dbReference type="Proteomes" id="UP000830115"/>
    </source>
</evidence>
<keyword evidence="1" id="KW-1133">Transmembrane helix</keyword>
<feature type="transmembrane region" description="Helical" evidence="1">
    <location>
        <begin position="399"/>
        <end position="420"/>
    </location>
</feature>
<dbReference type="Proteomes" id="UP000830115">
    <property type="component" value="Chromosome"/>
</dbReference>
<sequence>MTTLAYPAPLPGLPATLRAEFATWRRSTVAYLPLGGLAFGLVNTALFLSTGPGKDWRDVLGYLNLWAMFVGPMLVALLAATAARIDQRARGGATWYRPVRPAHRHLSRFIVLATQSLLLNLLGAGTPLAILGLMSSAQQVPMDRAIQAVVVPWVAQLGMLAMLLWLARQTSWAVALGAGFGWTVLAVVNAESAAWPALPFTWVDRGVLPVIGTHANGVALEVHSPLAHASPWLPTLMGAALALPFLLLPKLRRRGSRTSQHRAAVAPGSAPTAVPDPAMAVYSRPGTPRVAAAVAGTLRGTALTWLCPAAVLLIAVWLSWHDPNSSIQLFTLLVLPIGSLVLGLVAWNAAGRGWRAVASRTPGAGRPALVLTGITVGIAVALSVIIALVYLLAGIPFGHAWPLALTSALVGAMLTSFALWLSVRTSLAVAVVVGIIGILCGVLIGGTDLQQALWPVTPYSWANYLDLQRMSLTLPISVVVTVFFTFGITRAARKAAGNS</sequence>
<feature type="transmembrane region" description="Helical" evidence="1">
    <location>
        <begin position="145"/>
        <end position="165"/>
    </location>
</feature>
<dbReference type="RefSeq" id="WP_248865339.1">
    <property type="nucleotide sequence ID" value="NZ_CP086322.1"/>
</dbReference>
<feature type="transmembrane region" description="Helical" evidence="1">
    <location>
        <begin position="427"/>
        <end position="447"/>
    </location>
</feature>
<protein>
    <recommendedName>
        <fullName evidence="4">ABC-2 type transport system permease protein</fullName>
    </recommendedName>
</protein>
<feature type="transmembrane region" description="Helical" evidence="1">
    <location>
        <begin position="326"/>
        <end position="347"/>
    </location>
</feature>
<accession>A0ABY4MCG1</accession>